<dbReference type="Pfam" id="PF00005">
    <property type="entry name" value="ABC_tran"/>
    <property type="match status" value="2"/>
</dbReference>
<dbReference type="EMBL" id="FNLO01000008">
    <property type="protein sequence ID" value="SDV49393.1"/>
    <property type="molecule type" value="Genomic_DNA"/>
</dbReference>
<evidence type="ECO:0000259" key="10">
    <source>
        <dbReference type="PROSITE" id="PS50893"/>
    </source>
</evidence>
<dbReference type="NCBIfam" id="TIGR01727">
    <property type="entry name" value="oligo_HPY"/>
    <property type="match status" value="2"/>
</dbReference>
<dbReference type="GO" id="GO:0015833">
    <property type="term" value="P:peptide transport"/>
    <property type="evidence" value="ECO:0007669"/>
    <property type="project" value="InterPro"/>
</dbReference>
<dbReference type="PROSITE" id="PS00211">
    <property type="entry name" value="ABC_TRANSPORTER_1"/>
    <property type="match status" value="2"/>
</dbReference>
<reference evidence="12" key="1">
    <citation type="submission" date="2016-09" db="EMBL/GenBank/DDBJ databases">
        <authorList>
            <person name="Varghese N."/>
            <person name="Submissions S."/>
        </authorList>
    </citation>
    <scope>NUCLEOTIDE SEQUENCE [LARGE SCALE GENOMIC DNA]</scope>
    <source>
        <strain evidence="12">JS23</strain>
    </source>
</reference>
<evidence type="ECO:0000256" key="5">
    <source>
        <dbReference type="ARBA" id="ARBA00022519"/>
    </source>
</evidence>
<dbReference type="FunFam" id="3.40.50.300:FF:000016">
    <property type="entry name" value="Oligopeptide ABC transporter ATP-binding component"/>
    <property type="match status" value="1"/>
</dbReference>
<evidence type="ECO:0000256" key="2">
    <source>
        <dbReference type="ARBA" id="ARBA00005417"/>
    </source>
</evidence>
<dbReference type="PROSITE" id="PS50893">
    <property type="entry name" value="ABC_TRANSPORTER_2"/>
    <property type="match status" value="2"/>
</dbReference>
<name>A0A1H2PR64_9BURK</name>
<keyword evidence="7 11" id="KW-0067">ATP-binding</keyword>
<evidence type="ECO:0000313" key="11">
    <source>
        <dbReference type="EMBL" id="SDV49393.1"/>
    </source>
</evidence>
<dbReference type="InterPro" id="IPR027417">
    <property type="entry name" value="P-loop_NTPase"/>
</dbReference>
<keyword evidence="6" id="KW-0547">Nucleotide-binding</keyword>
<dbReference type="STRING" id="1770053.SAMN05216551_10840"/>
<dbReference type="SMART" id="SM00382">
    <property type="entry name" value="AAA"/>
    <property type="match status" value="2"/>
</dbReference>
<sequence>MSTRDIPSSTHAAAVATDAVLRLHNVSLRYDGPGGPGRPRATPVVRDVSLQLRPGESYGLVGESGCGKSTIALAIAGYLPRGGAVSAGEIHVAGKRLDQLDATGLRTLRREDVGLVYQDPARALNPALTVARQLHEVFALRGATTAQMPPLLREALAQVRIEAVDRVLASYPHELSGGMQQRVVIAMALAKRPRLLILDEPTTGLDATVEAEVLDLVGQLRRELGMATLLISHNLAVVARVCERVGVLYAGELVEEGPSAALFSSPRHPYTLALLRCLPGQAPRATRLATIPGQLPPPGSRPNGCVFTERCPIAAERCAVEAPRAYLIDARPQRRSRCHFHTRVATIPLVADAGPEPTHDGAATAEPAQAGPAAPAEAPVLRARALSKTYRVDGRPLKALDDVSLDLAAGETLGLVGESGSGKSTLARLVLGLVEADPGGAVELDGSPAHARVTRRTRAQSRYLQAVFQNPGEALNRAHTVRRLVGRALGKLGRVARAERPARVSALLDAVRLPRHWIDARSRQLSGGMQQRVAIARAFAGAPRVVVCDEPTSALDVSVQAAILNLLGDLQREHRTSYLFISHDLAVVRHVSDRVGVLYRGRLVELGPAEAVFTRPGHPYTRALLAAGTALTAPGANGGAAAADHDAAGCAFRERCPSATDARCANAAPVLRPWQDGQLVACHARDTAAAPGRVPDQAPGPGPTQGPTQEPTRGPNS</sequence>
<comment type="similarity">
    <text evidence="2">Belongs to the ABC transporter superfamily.</text>
</comment>
<proteinExistence type="inferred from homology"/>
<dbReference type="InterPro" id="IPR017871">
    <property type="entry name" value="ABC_transporter-like_CS"/>
</dbReference>
<feature type="region of interest" description="Disordered" evidence="9">
    <location>
        <begin position="351"/>
        <end position="376"/>
    </location>
</feature>
<evidence type="ECO:0000256" key="4">
    <source>
        <dbReference type="ARBA" id="ARBA00022475"/>
    </source>
</evidence>
<dbReference type="PANTHER" id="PTHR43297">
    <property type="entry name" value="OLIGOPEPTIDE TRANSPORT ATP-BINDING PROTEIN APPD"/>
    <property type="match status" value="1"/>
</dbReference>
<dbReference type="Proteomes" id="UP000243719">
    <property type="component" value="Unassembled WGS sequence"/>
</dbReference>
<evidence type="ECO:0000256" key="6">
    <source>
        <dbReference type="ARBA" id="ARBA00022741"/>
    </source>
</evidence>
<dbReference type="OrthoDB" id="9802772at2"/>
<dbReference type="InterPro" id="IPR003439">
    <property type="entry name" value="ABC_transporter-like_ATP-bd"/>
</dbReference>
<feature type="region of interest" description="Disordered" evidence="9">
    <location>
        <begin position="685"/>
        <end position="717"/>
    </location>
</feature>
<dbReference type="GO" id="GO:0016887">
    <property type="term" value="F:ATP hydrolysis activity"/>
    <property type="evidence" value="ECO:0007669"/>
    <property type="project" value="InterPro"/>
</dbReference>
<feature type="domain" description="ABC transporter" evidence="10">
    <location>
        <begin position="381"/>
        <end position="625"/>
    </location>
</feature>
<dbReference type="InterPro" id="IPR013563">
    <property type="entry name" value="Oligopep_ABC_C"/>
</dbReference>
<evidence type="ECO:0000313" key="12">
    <source>
        <dbReference type="Proteomes" id="UP000243719"/>
    </source>
</evidence>
<evidence type="ECO:0000256" key="3">
    <source>
        <dbReference type="ARBA" id="ARBA00022448"/>
    </source>
</evidence>
<keyword evidence="8" id="KW-0472">Membrane</keyword>
<dbReference type="AlphaFoldDB" id="A0A1H2PR64"/>
<evidence type="ECO:0000256" key="7">
    <source>
        <dbReference type="ARBA" id="ARBA00022840"/>
    </source>
</evidence>
<protein>
    <submittedName>
        <fullName evidence="11">Peptide/nickel transport system ATP-binding protein</fullName>
    </submittedName>
</protein>
<dbReference type="SUPFAM" id="SSF52540">
    <property type="entry name" value="P-loop containing nucleoside triphosphate hydrolases"/>
    <property type="match status" value="2"/>
</dbReference>
<dbReference type="InterPro" id="IPR050388">
    <property type="entry name" value="ABC_Ni/Peptide_Import"/>
</dbReference>
<dbReference type="CDD" id="cd03257">
    <property type="entry name" value="ABC_NikE_OppD_transporters"/>
    <property type="match status" value="2"/>
</dbReference>
<dbReference type="Pfam" id="PF08352">
    <property type="entry name" value="oligo_HPY"/>
    <property type="match status" value="2"/>
</dbReference>
<dbReference type="GO" id="GO:0005886">
    <property type="term" value="C:plasma membrane"/>
    <property type="evidence" value="ECO:0007669"/>
    <property type="project" value="UniProtKB-SubCell"/>
</dbReference>
<evidence type="ECO:0000256" key="8">
    <source>
        <dbReference type="ARBA" id="ARBA00023136"/>
    </source>
</evidence>
<gene>
    <name evidence="11" type="ORF">SAMN05216551_10840</name>
</gene>
<feature type="compositionally biased region" description="Low complexity" evidence="9">
    <location>
        <begin position="361"/>
        <end position="376"/>
    </location>
</feature>
<dbReference type="PANTHER" id="PTHR43297:SF2">
    <property type="entry name" value="DIPEPTIDE TRANSPORT ATP-BINDING PROTEIN DPPD"/>
    <property type="match status" value="1"/>
</dbReference>
<keyword evidence="4" id="KW-1003">Cell membrane</keyword>
<comment type="subcellular location">
    <subcellularLocation>
        <location evidence="1">Cell inner membrane</location>
        <topology evidence="1">Peripheral membrane protein</topology>
    </subcellularLocation>
</comment>
<feature type="compositionally biased region" description="Low complexity" evidence="9">
    <location>
        <begin position="705"/>
        <end position="717"/>
    </location>
</feature>
<evidence type="ECO:0000256" key="1">
    <source>
        <dbReference type="ARBA" id="ARBA00004417"/>
    </source>
</evidence>
<feature type="domain" description="ABC transporter" evidence="10">
    <location>
        <begin position="21"/>
        <end position="275"/>
    </location>
</feature>
<keyword evidence="5" id="KW-0997">Cell inner membrane</keyword>
<evidence type="ECO:0000256" key="9">
    <source>
        <dbReference type="SAM" id="MobiDB-lite"/>
    </source>
</evidence>
<dbReference type="Gene3D" id="3.40.50.300">
    <property type="entry name" value="P-loop containing nucleotide triphosphate hydrolases"/>
    <property type="match status" value="2"/>
</dbReference>
<organism evidence="11 12">
    <name type="scientific">Chitinasiproducens palmae</name>
    <dbReference type="NCBI Taxonomy" id="1770053"/>
    <lineage>
        <taxon>Bacteria</taxon>
        <taxon>Pseudomonadati</taxon>
        <taxon>Pseudomonadota</taxon>
        <taxon>Betaproteobacteria</taxon>
        <taxon>Burkholderiales</taxon>
        <taxon>Burkholderiaceae</taxon>
        <taxon>Chitinasiproducens</taxon>
    </lineage>
</organism>
<dbReference type="GO" id="GO:0005524">
    <property type="term" value="F:ATP binding"/>
    <property type="evidence" value="ECO:0007669"/>
    <property type="project" value="UniProtKB-KW"/>
</dbReference>
<keyword evidence="12" id="KW-1185">Reference proteome</keyword>
<dbReference type="RefSeq" id="WP_091909366.1">
    <property type="nucleotide sequence ID" value="NZ_FNLO01000008.1"/>
</dbReference>
<accession>A0A1H2PR64</accession>
<keyword evidence="3" id="KW-0813">Transport</keyword>
<dbReference type="NCBIfam" id="NF008453">
    <property type="entry name" value="PRK11308.1"/>
    <property type="match status" value="2"/>
</dbReference>
<dbReference type="GO" id="GO:0055085">
    <property type="term" value="P:transmembrane transport"/>
    <property type="evidence" value="ECO:0007669"/>
    <property type="project" value="UniProtKB-ARBA"/>
</dbReference>
<dbReference type="InterPro" id="IPR003593">
    <property type="entry name" value="AAA+_ATPase"/>
</dbReference>